<gene>
    <name evidence="1" type="ORF">SJAG_06428</name>
</gene>
<protein>
    <submittedName>
        <fullName evidence="1">Uncharacterized protein</fullName>
    </submittedName>
</protein>
<keyword evidence="2" id="KW-1185">Reference proteome</keyword>
<dbReference type="JaponicusDB" id="SJAG_06428"/>
<dbReference type="EMBL" id="KE651168">
    <property type="protein sequence ID" value="EQC52973.1"/>
    <property type="molecule type" value="Genomic_DNA"/>
</dbReference>
<dbReference type="AlphaFoldDB" id="T0TAY5"/>
<sequence>MQSLVFNGLKRSIGLGSKYGLIIHSTKAIIPIIHDYQASTDIIVRQNICMQQFRTTIRNIQKYLLNEQLNGRSQTKMMYVKRILKVMTKSHEDAEDFISWIVFERPFSLRKVNLCLICFLRLSHIAPLLSTKILNALFYFVHCESCCKRSSLNVIDTFEKLHIQPDETTFRILIHGLLIQEQLQETSRAAILMILRRKDLMNTKTLRLILTCK</sequence>
<dbReference type="HOGENOM" id="CLU_1295074_0_0_1"/>
<proteinExistence type="predicted"/>
<dbReference type="RefSeq" id="XP_011049058.1">
    <property type="nucleotide sequence ID" value="XM_011050756.1"/>
</dbReference>
<evidence type="ECO:0000313" key="2">
    <source>
        <dbReference type="Proteomes" id="UP000001744"/>
    </source>
</evidence>
<organism evidence="1 2">
    <name type="scientific">Schizosaccharomyces japonicus (strain yFS275 / FY16936)</name>
    <name type="common">Fission yeast</name>
    <dbReference type="NCBI Taxonomy" id="402676"/>
    <lineage>
        <taxon>Eukaryota</taxon>
        <taxon>Fungi</taxon>
        <taxon>Dikarya</taxon>
        <taxon>Ascomycota</taxon>
        <taxon>Taphrinomycotina</taxon>
        <taxon>Schizosaccharomycetes</taxon>
        <taxon>Schizosaccharomycetales</taxon>
        <taxon>Schizosaccharomycetaceae</taxon>
        <taxon>Schizosaccharomyces</taxon>
    </lineage>
</organism>
<name>T0TAY5_SCHJY</name>
<dbReference type="GeneID" id="22831132"/>
<accession>T0TAY5</accession>
<evidence type="ECO:0000313" key="1">
    <source>
        <dbReference type="EMBL" id="EQC52973.1"/>
    </source>
</evidence>
<dbReference type="Proteomes" id="UP000001744">
    <property type="component" value="Unassembled WGS sequence"/>
</dbReference>
<reference evidence="1 2" key="1">
    <citation type="journal article" date="2011" name="Science">
        <title>Comparative functional genomics of the fission yeasts.</title>
        <authorList>
            <person name="Rhind N."/>
            <person name="Chen Z."/>
            <person name="Yassour M."/>
            <person name="Thompson D.A."/>
            <person name="Haas B.J."/>
            <person name="Habib N."/>
            <person name="Wapinski I."/>
            <person name="Roy S."/>
            <person name="Lin M.F."/>
            <person name="Heiman D.I."/>
            <person name="Young S.K."/>
            <person name="Furuya K."/>
            <person name="Guo Y."/>
            <person name="Pidoux A."/>
            <person name="Chen H.M."/>
            <person name="Robbertse B."/>
            <person name="Goldberg J.M."/>
            <person name="Aoki K."/>
            <person name="Bayne E.H."/>
            <person name="Berlin A.M."/>
            <person name="Desjardins C.A."/>
            <person name="Dobbs E."/>
            <person name="Dukaj L."/>
            <person name="Fan L."/>
            <person name="FitzGerald M.G."/>
            <person name="French C."/>
            <person name="Gujja S."/>
            <person name="Hansen K."/>
            <person name="Keifenheim D."/>
            <person name="Levin J.Z."/>
            <person name="Mosher R.A."/>
            <person name="Mueller C.A."/>
            <person name="Pfiffner J."/>
            <person name="Priest M."/>
            <person name="Russ C."/>
            <person name="Smialowska A."/>
            <person name="Swoboda P."/>
            <person name="Sykes S.M."/>
            <person name="Vaughn M."/>
            <person name="Vengrova S."/>
            <person name="Yoder R."/>
            <person name="Zeng Q."/>
            <person name="Allshire R."/>
            <person name="Baulcombe D."/>
            <person name="Birren B.W."/>
            <person name="Brown W."/>
            <person name="Ekwall K."/>
            <person name="Kellis M."/>
            <person name="Leatherwood J."/>
            <person name="Levin H."/>
            <person name="Margalit H."/>
            <person name="Martienssen R."/>
            <person name="Nieduszynski C.A."/>
            <person name="Spatafora J.W."/>
            <person name="Friedman N."/>
            <person name="Dalgaard J.Z."/>
            <person name="Baumann P."/>
            <person name="Niki H."/>
            <person name="Regev A."/>
            <person name="Nusbaum C."/>
        </authorList>
    </citation>
    <scope>NUCLEOTIDE SEQUENCE [LARGE SCALE GENOMIC DNA]</scope>
    <source>
        <strain evidence="2">yFS275 / FY16936</strain>
    </source>
</reference>
<dbReference type="VEuPathDB" id="FungiDB:SJAG_06428"/>